<dbReference type="InterPro" id="IPR000092">
    <property type="entry name" value="Polyprenyl_synt"/>
</dbReference>
<dbReference type="GO" id="GO:0004659">
    <property type="term" value="F:prenyltransferase activity"/>
    <property type="evidence" value="ECO:0007669"/>
    <property type="project" value="InterPro"/>
</dbReference>
<dbReference type="NCBIfam" id="NF045485">
    <property type="entry name" value="FPPsyn"/>
    <property type="match status" value="1"/>
</dbReference>
<evidence type="ECO:0000313" key="8">
    <source>
        <dbReference type="EMBL" id="HIS73736.1"/>
    </source>
</evidence>
<evidence type="ECO:0000313" key="9">
    <source>
        <dbReference type="Proteomes" id="UP000886865"/>
    </source>
</evidence>
<accession>A0A9D1FH26</accession>
<dbReference type="PROSITE" id="PS00444">
    <property type="entry name" value="POLYPRENYL_SYNTHASE_2"/>
    <property type="match status" value="1"/>
</dbReference>
<dbReference type="PROSITE" id="PS00723">
    <property type="entry name" value="POLYPRENYL_SYNTHASE_1"/>
    <property type="match status" value="1"/>
</dbReference>
<dbReference type="CDD" id="cd00685">
    <property type="entry name" value="Trans_IPPS_HT"/>
    <property type="match status" value="1"/>
</dbReference>
<sequence length="296" mass="33095">MNIKEYKELVNKSLEEYFSEQIQNSKYDKTLWESMSYTTLLGGKRLRAIFCLETCRALCNSYQRAIASACALEMLHAQSLIHDDLPCMDNDDLRRGKPSNHKVFGEAMAVLSGDALISLGAQIIIEKTPSYIEKNAILDTLNLYLKAAGAFGIVAGQCADIEAEKSENKIGHEHLKYIHNFKTAALFKCAILCGATLAGASEYKINMLNEFAQNFGLAFQIYDDILDVISTTDELGKTAGKDEKENKATYVTLFGLKSAKEKFNELILNCHDILKKTEINSEVFLQILNDMCERVS</sequence>
<reference evidence="8" key="2">
    <citation type="journal article" date="2021" name="PeerJ">
        <title>Extensive microbial diversity within the chicken gut microbiome revealed by metagenomics and culture.</title>
        <authorList>
            <person name="Gilroy R."/>
            <person name="Ravi A."/>
            <person name="Getino M."/>
            <person name="Pursley I."/>
            <person name="Horton D.L."/>
            <person name="Alikhan N.F."/>
            <person name="Baker D."/>
            <person name="Gharbi K."/>
            <person name="Hall N."/>
            <person name="Watson M."/>
            <person name="Adriaenssens E.M."/>
            <person name="Foster-Nyarko E."/>
            <person name="Jarju S."/>
            <person name="Secka A."/>
            <person name="Antonio M."/>
            <person name="Oren A."/>
            <person name="Chaudhuri R.R."/>
            <person name="La Ragione R."/>
            <person name="Hildebrand F."/>
            <person name="Pallen M.J."/>
        </authorList>
    </citation>
    <scope>NUCLEOTIDE SEQUENCE</scope>
    <source>
        <strain evidence="8">CHK152-2871</strain>
    </source>
</reference>
<evidence type="ECO:0000256" key="1">
    <source>
        <dbReference type="ARBA" id="ARBA00001946"/>
    </source>
</evidence>
<name>A0A9D1FH26_9BACT</name>
<dbReference type="FunFam" id="1.10.600.10:FF:000001">
    <property type="entry name" value="Geranylgeranyl diphosphate synthase"/>
    <property type="match status" value="1"/>
</dbReference>
<evidence type="ECO:0000256" key="7">
    <source>
        <dbReference type="RuleBase" id="RU004466"/>
    </source>
</evidence>
<organism evidence="8 9">
    <name type="scientific">Candidatus Galligastranaerophilus intestinavium</name>
    <dbReference type="NCBI Taxonomy" id="2840836"/>
    <lineage>
        <taxon>Bacteria</taxon>
        <taxon>Candidatus Galligastranaerophilus</taxon>
    </lineage>
</organism>
<dbReference type="InterPro" id="IPR033749">
    <property type="entry name" value="Polyprenyl_synt_CS"/>
</dbReference>
<proteinExistence type="inferred from homology"/>
<dbReference type="EMBL" id="DVJQ01000016">
    <property type="protein sequence ID" value="HIS73736.1"/>
    <property type="molecule type" value="Genomic_DNA"/>
</dbReference>
<dbReference type="SFLD" id="SFLDS00005">
    <property type="entry name" value="Isoprenoid_Synthase_Type_I"/>
    <property type="match status" value="1"/>
</dbReference>
<dbReference type="InterPro" id="IPR053378">
    <property type="entry name" value="Prenyl_diphosphate_synthase"/>
</dbReference>
<dbReference type="GO" id="GO:0005737">
    <property type="term" value="C:cytoplasm"/>
    <property type="evidence" value="ECO:0007669"/>
    <property type="project" value="UniProtKB-ARBA"/>
</dbReference>
<comment type="cofactor">
    <cofactor evidence="1">
        <name>Mg(2+)</name>
        <dbReference type="ChEBI" id="CHEBI:18420"/>
    </cofactor>
</comment>
<keyword evidence="3 7" id="KW-0808">Transferase</keyword>
<keyword evidence="5" id="KW-0460">Magnesium</keyword>
<keyword evidence="6" id="KW-0414">Isoprene biosynthesis</keyword>
<dbReference type="Proteomes" id="UP000886865">
    <property type="component" value="Unassembled WGS sequence"/>
</dbReference>
<dbReference type="AlphaFoldDB" id="A0A9D1FH26"/>
<comment type="caution">
    <text evidence="8">The sequence shown here is derived from an EMBL/GenBank/DDBJ whole genome shotgun (WGS) entry which is preliminary data.</text>
</comment>
<evidence type="ECO:0000256" key="5">
    <source>
        <dbReference type="ARBA" id="ARBA00022842"/>
    </source>
</evidence>
<evidence type="ECO:0000256" key="6">
    <source>
        <dbReference type="ARBA" id="ARBA00023229"/>
    </source>
</evidence>
<dbReference type="GO" id="GO:0046872">
    <property type="term" value="F:metal ion binding"/>
    <property type="evidence" value="ECO:0007669"/>
    <property type="project" value="UniProtKB-KW"/>
</dbReference>
<dbReference type="SUPFAM" id="SSF48576">
    <property type="entry name" value="Terpenoid synthases"/>
    <property type="match status" value="1"/>
</dbReference>
<dbReference type="Gene3D" id="1.10.600.10">
    <property type="entry name" value="Farnesyl Diphosphate Synthase"/>
    <property type="match status" value="1"/>
</dbReference>
<dbReference type="SFLD" id="SFLDG01017">
    <property type="entry name" value="Polyprenyl_Transferase_Like"/>
    <property type="match status" value="1"/>
</dbReference>
<dbReference type="PANTHER" id="PTHR43281:SF1">
    <property type="entry name" value="FARNESYL DIPHOSPHATE SYNTHASE"/>
    <property type="match status" value="1"/>
</dbReference>
<evidence type="ECO:0000256" key="3">
    <source>
        <dbReference type="ARBA" id="ARBA00022679"/>
    </source>
</evidence>
<evidence type="ECO:0000256" key="2">
    <source>
        <dbReference type="ARBA" id="ARBA00006706"/>
    </source>
</evidence>
<dbReference type="PANTHER" id="PTHR43281">
    <property type="entry name" value="FARNESYL DIPHOSPHATE SYNTHASE"/>
    <property type="match status" value="1"/>
</dbReference>
<gene>
    <name evidence="8" type="ORF">IAA86_01790</name>
</gene>
<comment type="similarity">
    <text evidence="2 7">Belongs to the FPP/GGPP synthase family.</text>
</comment>
<reference evidence="8" key="1">
    <citation type="submission" date="2020-10" db="EMBL/GenBank/DDBJ databases">
        <authorList>
            <person name="Gilroy R."/>
        </authorList>
    </citation>
    <scope>NUCLEOTIDE SEQUENCE</scope>
    <source>
        <strain evidence="8">CHK152-2871</strain>
    </source>
</reference>
<dbReference type="GO" id="GO:0016114">
    <property type="term" value="P:terpenoid biosynthetic process"/>
    <property type="evidence" value="ECO:0007669"/>
    <property type="project" value="UniProtKB-ARBA"/>
</dbReference>
<keyword evidence="4" id="KW-0479">Metal-binding</keyword>
<dbReference type="Pfam" id="PF00348">
    <property type="entry name" value="polyprenyl_synt"/>
    <property type="match status" value="1"/>
</dbReference>
<dbReference type="InterPro" id="IPR008949">
    <property type="entry name" value="Isoprenoid_synthase_dom_sf"/>
</dbReference>
<evidence type="ECO:0000256" key="4">
    <source>
        <dbReference type="ARBA" id="ARBA00022723"/>
    </source>
</evidence>
<protein>
    <submittedName>
        <fullName evidence="8">Polyprenyl synthetase family protein</fullName>
    </submittedName>
</protein>